<protein>
    <submittedName>
        <fullName evidence="1">Uncharacterized protein</fullName>
    </submittedName>
</protein>
<dbReference type="EMBL" id="BMAW01070590">
    <property type="protein sequence ID" value="GFT74045.1"/>
    <property type="molecule type" value="Genomic_DNA"/>
</dbReference>
<reference evidence="1" key="1">
    <citation type="submission" date="2020-08" db="EMBL/GenBank/DDBJ databases">
        <title>Multicomponent nature underlies the extraordinary mechanical properties of spider dragline silk.</title>
        <authorList>
            <person name="Kono N."/>
            <person name="Nakamura H."/>
            <person name="Mori M."/>
            <person name="Yoshida Y."/>
            <person name="Ohtoshi R."/>
            <person name="Malay A.D."/>
            <person name="Moran D.A.P."/>
            <person name="Tomita M."/>
            <person name="Numata K."/>
            <person name="Arakawa K."/>
        </authorList>
    </citation>
    <scope>NUCLEOTIDE SEQUENCE</scope>
</reference>
<proteinExistence type="predicted"/>
<keyword evidence="2" id="KW-1185">Reference proteome</keyword>
<gene>
    <name evidence="1" type="ORF">NPIL_604311</name>
</gene>
<comment type="caution">
    <text evidence="1">The sequence shown here is derived from an EMBL/GenBank/DDBJ whole genome shotgun (WGS) entry which is preliminary data.</text>
</comment>
<accession>A0A8X6PNL7</accession>
<organism evidence="1 2">
    <name type="scientific">Nephila pilipes</name>
    <name type="common">Giant wood spider</name>
    <name type="synonym">Nephila maculata</name>
    <dbReference type="NCBI Taxonomy" id="299642"/>
    <lineage>
        <taxon>Eukaryota</taxon>
        <taxon>Metazoa</taxon>
        <taxon>Ecdysozoa</taxon>
        <taxon>Arthropoda</taxon>
        <taxon>Chelicerata</taxon>
        <taxon>Arachnida</taxon>
        <taxon>Araneae</taxon>
        <taxon>Araneomorphae</taxon>
        <taxon>Entelegynae</taxon>
        <taxon>Araneoidea</taxon>
        <taxon>Nephilidae</taxon>
        <taxon>Nephila</taxon>
    </lineage>
</organism>
<sequence length="103" mass="11889">MSLFLRKLLLHIETSRKSFLHPLSHTFPYSHLKQNTLIWDSNFIHGKNITPDANYYHLLDPSEPCRSVVFSSPRVRSYMHAEICSSFLSAATPHPFSHHSRGV</sequence>
<name>A0A8X6PNL7_NEPPI</name>
<evidence type="ECO:0000313" key="2">
    <source>
        <dbReference type="Proteomes" id="UP000887013"/>
    </source>
</evidence>
<evidence type="ECO:0000313" key="1">
    <source>
        <dbReference type="EMBL" id="GFT74045.1"/>
    </source>
</evidence>
<dbReference type="Proteomes" id="UP000887013">
    <property type="component" value="Unassembled WGS sequence"/>
</dbReference>
<dbReference type="AlphaFoldDB" id="A0A8X6PNL7"/>